<dbReference type="InterPro" id="IPR006202">
    <property type="entry name" value="Neur_chan_lig-bd"/>
</dbReference>
<comment type="subcellular location">
    <subcellularLocation>
        <location evidence="1">Membrane</location>
        <topology evidence="1">Multi-pass membrane protein</topology>
    </subcellularLocation>
</comment>
<dbReference type="EMBL" id="DS469716">
    <property type="protein sequence ID" value="EDO34889.1"/>
    <property type="molecule type" value="Genomic_DNA"/>
</dbReference>
<comment type="similarity">
    <text evidence="3">Belongs to the ligand-gated ion channel (TC 1.A.9) family.</text>
</comment>
<dbReference type="STRING" id="45351.A7SN20"/>
<evidence type="ECO:0000256" key="2">
    <source>
        <dbReference type="ARBA" id="ARBA00023136"/>
    </source>
</evidence>
<feature type="domain" description="Neurotransmitter-gated ion-channel ligand-binding" evidence="4">
    <location>
        <begin position="1"/>
        <end position="108"/>
    </location>
</feature>
<dbReference type="PRINTS" id="PR00252">
    <property type="entry name" value="NRIONCHANNEL"/>
</dbReference>
<sequence>WHHPYMRWNASEFDGIKEVMVDSSQIWVPDVTLYNNINEQDHKAGGRSTYKTDVNIYSDGRAVWRSPAIFKSTCDVYVMYFPFDKQTCYLRFSSWRMDSSKMELRVLDLSNSYG</sequence>
<dbReference type="PANTHER" id="PTHR18945">
    <property type="entry name" value="NEUROTRANSMITTER GATED ION CHANNEL"/>
    <property type="match status" value="1"/>
</dbReference>
<evidence type="ECO:0000313" key="5">
    <source>
        <dbReference type="EMBL" id="EDO34889.1"/>
    </source>
</evidence>
<organism evidence="5 6">
    <name type="scientific">Nematostella vectensis</name>
    <name type="common">Starlet sea anemone</name>
    <dbReference type="NCBI Taxonomy" id="45351"/>
    <lineage>
        <taxon>Eukaryota</taxon>
        <taxon>Metazoa</taxon>
        <taxon>Cnidaria</taxon>
        <taxon>Anthozoa</taxon>
        <taxon>Hexacorallia</taxon>
        <taxon>Actiniaria</taxon>
        <taxon>Edwardsiidae</taxon>
        <taxon>Nematostella</taxon>
    </lineage>
</organism>
<keyword evidence="3" id="KW-0407">Ion channel</keyword>
<name>A7SN20_NEMVE</name>
<dbReference type="GO" id="GO:0004888">
    <property type="term" value="F:transmembrane signaling receptor activity"/>
    <property type="evidence" value="ECO:0007669"/>
    <property type="project" value="InterPro"/>
</dbReference>
<dbReference type="Pfam" id="PF02931">
    <property type="entry name" value="Neur_chan_LBD"/>
    <property type="match status" value="1"/>
</dbReference>
<feature type="non-terminal residue" evidence="5">
    <location>
        <position position="114"/>
    </location>
</feature>
<dbReference type="HOGENOM" id="CLU_018074_7_1_1"/>
<dbReference type="Gene3D" id="2.70.170.10">
    <property type="entry name" value="Neurotransmitter-gated ion-channel ligand-binding domain"/>
    <property type="match status" value="1"/>
</dbReference>
<reference evidence="5 6" key="1">
    <citation type="journal article" date="2007" name="Science">
        <title>Sea anemone genome reveals ancestral eumetazoan gene repertoire and genomic organization.</title>
        <authorList>
            <person name="Putnam N.H."/>
            <person name="Srivastava M."/>
            <person name="Hellsten U."/>
            <person name="Dirks B."/>
            <person name="Chapman J."/>
            <person name="Salamov A."/>
            <person name="Terry A."/>
            <person name="Shapiro H."/>
            <person name="Lindquist E."/>
            <person name="Kapitonov V.V."/>
            <person name="Jurka J."/>
            <person name="Genikhovich G."/>
            <person name="Grigoriev I.V."/>
            <person name="Lucas S.M."/>
            <person name="Steele R.E."/>
            <person name="Finnerty J.R."/>
            <person name="Technau U."/>
            <person name="Martindale M.Q."/>
            <person name="Rokhsar D.S."/>
        </authorList>
    </citation>
    <scope>NUCLEOTIDE SEQUENCE [LARGE SCALE GENOMIC DNA]</scope>
    <source>
        <strain evidence="6">CH2 X CH6</strain>
    </source>
</reference>
<keyword evidence="3" id="KW-0406">Ion transport</keyword>
<dbReference type="PhylomeDB" id="A7SN20"/>
<proteinExistence type="inferred from homology"/>
<evidence type="ECO:0000256" key="3">
    <source>
        <dbReference type="RuleBase" id="RU000687"/>
    </source>
</evidence>
<gene>
    <name evidence="5" type="ORF">NEMVEDRAFT_v1g124362</name>
</gene>
<dbReference type="InParanoid" id="A7SN20"/>
<protein>
    <recommendedName>
        <fullName evidence="4">Neurotransmitter-gated ion-channel ligand-binding domain-containing protein</fullName>
    </recommendedName>
</protein>
<dbReference type="InterPro" id="IPR006201">
    <property type="entry name" value="Neur_channel"/>
</dbReference>
<evidence type="ECO:0000259" key="4">
    <source>
        <dbReference type="Pfam" id="PF02931"/>
    </source>
</evidence>
<accession>A7SN20</accession>
<dbReference type="GO" id="GO:0016020">
    <property type="term" value="C:membrane"/>
    <property type="evidence" value="ECO:0007669"/>
    <property type="project" value="UniProtKB-SubCell"/>
</dbReference>
<dbReference type="AlphaFoldDB" id="A7SN20"/>
<dbReference type="GO" id="GO:0005230">
    <property type="term" value="F:extracellular ligand-gated monoatomic ion channel activity"/>
    <property type="evidence" value="ECO:0007669"/>
    <property type="project" value="InterPro"/>
</dbReference>
<dbReference type="eggNOG" id="KOG3645">
    <property type="taxonomic scope" value="Eukaryota"/>
</dbReference>
<keyword evidence="6" id="KW-1185">Reference proteome</keyword>
<dbReference type="SUPFAM" id="SSF63712">
    <property type="entry name" value="Nicotinic receptor ligand binding domain-like"/>
    <property type="match status" value="1"/>
</dbReference>
<evidence type="ECO:0000313" key="6">
    <source>
        <dbReference type="Proteomes" id="UP000001593"/>
    </source>
</evidence>
<dbReference type="InterPro" id="IPR036734">
    <property type="entry name" value="Neur_chan_lig-bd_sf"/>
</dbReference>
<keyword evidence="3" id="KW-0813">Transport</keyword>
<evidence type="ECO:0000256" key="1">
    <source>
        <dbReference type="ARBA" id="ARBA00004141"/>
    </source>
</evidence>
<dbReference type="Proteomes" id="UP000001593">
    <property type="component" value="Unassembled WGS sequence"/>
</dbReference>
<dbReference type="InterPro" id="IPR018000">
    <property type="entry name" value="Neurotransmitter_ion_chnl_CS"/>
</dbReference>
<keyword evidence="2" id="KW-0472">Membrane</keyword>
<dbReference type="PROSITE" id="PS00236">
    <property type="entry name" value="NEUROTR_ION_CHANNEL"/>
    <property type="match status" value="1"/>
</dbReference>